<dbReference type="STRING" id="47427.A0A2H3CHL3"/>
<evidence type="ECO:0000313" key="2">
    <source>
        <dbReference type="EMBL" id="PBK82535.1"/>
    </source>
</evidence>
<protein>
    <submittedName>
        <fullName evidence="2">Uncharacterized protein</fullName>
    </submittedName>
</protein>
<dbReference type="Proteomes" id="UP000217790">
    <property type="component" value="Unassembled WGS sequence"/>
</dbReference>
<dbReference type="AlphaFoldDB" id="A0A2H3CHL3"/>
<organism evidence="2 3">
    <name type="scientific">Armillaria gallica</name>
    <name type="common">Bulbous honey fungus</name>
    <name type="synonym">Armillaria bulbosa</name>
    <dbReference type="NCBI Taxonomy" id="47427"/>
    <lineage>
        <taxon>Eukaryota</taxon>
        <taxon>Fungi</taxon>
        <taxon>Dikarya</taxon>
        <taxon>Basidiomycota</taxon>
        <taxon>Agaricomycotina</taxon>
        <taxon>Agaricomycetes</taxon>
        <taxon>Agaricomycetidae</taxon>
        <taxon>Agaricales</taxon>
        <taxon>Marasmiineae</taxon>
        <taxon>Physalacriaceae</taxon>
        <taxon>Armillaria</taxon>
    </lineage>
</organism>
<feature type="region of interest" description="Disordered" evidence="1">
    <location>
        <begin position="169"/>
        <end position="196"/>
    </location>
</feature>
<evidence type="ECO:0000256" key="1">
    <source>
        <dbReference type="SAM" id="MobiDB-lite"/>
    </source>
</evidence>
<accession>A0A2H3CHL3</accession>
<name>A0A2H3CHL3_ARMGA</name>
<keyword evidence="3" id="KW-1185">Reference proteome</keyword>
<sequence length="291" mass="32102">MSKKRIVAMTRKKMGCQHVSYHVKNGHCHTTVQASNNASIKQCTLNVNELSVTLKKAGPIAKLVLNGSRSLMNRQRQRQLVATTYSWWMDTTLITPMNSYDMHALTRSLSFATLPMLLMSIKAMIGTIDMMAPSKETSVEGALPLIPATPIHIIAKFLHQAVQIEIRDDLESASDSSSKNADESVPCSKGDKEPEESQLVLKGNLADAIKDAVQWLKNSLLDCLIDKKQDKDKSQFTGVQPKLSMLPPAIPKPKINAEVPESSESDGKADDEVRGVRIGHINLISIRNFNT</sequence>
<proteinExistence type="predicted"/>
<feature type="region of interest" description="Disordered" evidence="1">
    <location>
        <begin position="234"/>
        <end position="272"/>
    </location>
</feature>
<reference evidence="3" key="1">
    <citation type="journal article" date="2017" name="Nat. Ecol. Evol.">
        <title>Genome expansion and lineage-specific genetic innovations in the forest pathogenic fungi Armillaria.</title>
        <authorList>
            <person name="Sipos G."/>
            <person name="Prasanna A.N."/>
            <person name="Walter M.C."/>
            <person name="O'Connor E."/>
            <person name="Balint B."/>
            <person name="Krizsan K."/>
            <person name="Kiss B."/>
            <person name="Hess J."/>
            <person name="Varga T."/>
            <person name="Slot J."/>
            <person name="Riley R."/>
            <person name="Boka B."/>
            <person name="Rigling D."/>
            <person name="Barry K."/>
            <person name="Lee J."/>
            <person name="Mihaltcheva S."/>
            <person name="LaButti K."/>
            <person name="Lipzen A."/>
            <person name="Waldron R."/>
            <person name="Moloney N.M."/>
            <person name="Sperisen C."/>
            <person name="Kredics L."/>
            <person name="Vagvoelgyi C."/>
            <person name="Patrignani A."/>
            <person name="Fitzpatrick D."/>
            <person name="Nagy I."/>
            <person name="Doyle S."/>
            <person name="Anderson J.B."/>
            <person name="Grigoriev I.V."/>
            <person name="Gueldener U."/>
            <person name="Muensterkoetter M."/>
            <person name="Nagy L.G."/>
        </authorList>
    </citation>
    <scope>NUCLEOTIDE SEQUENCE [LARGE SCALE GENOMIC DNA]</scope>
    <source>
        <strain evidence="3">Ar21-2</strain>
    </source>
</reference>
<gene>
    <name evidence="2" type="ORF">ARMGADRAFT_1038561</name>
</gene>
<evidence type="ECO:0000313" key="3">
    <source>
        <dbReference type="Proteomes" id="UP000217790"/>
    </source>
</evidence>
<dbReference type="InParanoid" id="A0A2H3CHL3"/>
<dbReference type="OrthoDB" id="3238847at2759"/>
<dbReference type="EMBL" id="KZ293716">
    <property type="protein sequence ID" value="PBK82535.1"/>
    <property type="molecule type" value="Genomic_DNA"/>
</dbReference>